<gene>
    <name evidence="1" type="ORF">CRENBAI_010032</name>
</gene>
<protein>
    <submittedName>
        <fullName evidence="1">Uncharacterized protein</fullName>
    </submittedName>
</protein>
<evidence type="ECO:0000313" key="1">
    <source>
        <dbReference type="EMBL" id="KAK5612635.1"/>
    </source>
</evidence>
<keyword evidence="2" id="KW-1185">Reference proteome</keyword>
<dbReference type="Proteomes" id="UP001311232">
    <property type="component" value="Unassembled WGS sequence"/>
</dbReference>
<proteinExistence type="predicted"/>
<dbReference type="AlphaFoldDB" id="A0AAV9RUL0"/>
<sequence>RVPSRDPVSKTPIGAVFPSLKEGQRDHINVVTAVTCSSADPPEQTATPPME</sequence>
<feature type="non-terminal residue" evidence="1">
    <location>
        <position position="1"/>
    </location>
</feature>
<comment type="caution">
    <text evidence="1">The sequence shown here is derived from an EMBL/GenBank/DDBJ whole genome shotgun (WGS) entry which is preliminary data.</text>
</comment>
<name>A0AAV9RUL0_9TELE</name>
<feature type="non-terminal residue" evidence="1">
    <location>
        <position position="51"/>
    </location>
</feature>
<dbReference type="EMBL" id="JAHHUM010001347">
    <property type="protein sequence ID" value="KAK5612635.1"/>
    <property type="molecule type" value="Genomic_DNA"/>
</dbReference>
<accession>A0AAV9RUL0</accession>
<organism evidence="1 2">
    <name type="scientific">Crenichthys baileyi</name>
    <name type="common">White River springfish</name>
    <dbReference type="NCBI Taxonomy" id="28760"/>
    <lineage>
        <taxon>Eukaryota</taxon>
        <taxon>Metazoa</taxon>
        <taxon>Chordata</taxon>
        <taxon>Craniata</taxon>
        <taxon>Vertebrata</taxon>
        <taxon>Euteleostomi</taxon>
        <taxon>Actinopterygii</taxon>
        <taxon>Neopterygii</taxon>
        <taxon>Teleostei</taxon>
        <taxon>Neoteleostei</taxon>
        <taxon>Acanthomorphata</taxon>
        <taxon>Ovalentaria</taxon>
        <taxon>Atherinomorphae</taxon>
        <taxon>Cyprinodontiformes</taxon>
        <taxon>Goodeidae</taxon>
        <taxon>Crenichthys</taxon>
    </lineage>
</organism>
<reference evidence="1 2" key="1">
    <citation type="submission" date="2021-06" db="EMBL/GenBank/DDBJ databases">
        <authorList>
            <person name="Palmer J.M."/>
        </authorList>
    </citation>
    <scope>NUCLEOTIDE SEQUENCE [LARGE SCALE GENOMIC DNA]</scope>
    <source>
        <strain evidence="1 2">MEX-2019</strain>
        <tissue evidence="1">Muscle</tissue>
    </source>
</reference>
<evidence type="ECO:0000313" key="2">
    <source>
        <dbReference type="Proteomes" id="UP001311232"/>
    </source>
</evidence>